<organism evidence="2 3">
    <name type="scientific">Bacillus thuringiensis serovar vazensis</name>
    <dbReference type="NCBI Taxonomy" id="180867"/>
    <lineage>
        <taxon>Bacteria</taxon>
        <taxon>Bacillati</taxon>
        <taxon>Bacillota</taxon>
        <taxon>Bacilli</taxon>
        <taxon>Bacillales</taxon>
        <taxon>Bacillaceae</taxon>
        <taxon>Bacillus</taxon>
        <taxon>Bacillus cereus group</taxon>
    </lineage>
</organism>
<dbReference type="AlphaFoldDB" id="A0A243CW14"/>
<dbReference type="SUPFAM" id="SSF52540">
    <property type="entry name" value="P-loop containing nucleoside triphosphate hydrolases"/>
    <property type="match status" value="1"/>
</dbReference>
<protein>
    <submittedName>
        <fullName evidence="2">ATP-binding protein</fullName>
    </submittedName>
</protein>
<dbReference type="Proteomes" id="UP000194911">
    <property type="component" value="Unassembled WGS sequence"/>
</dbReference>
<dbReference type="Gene3D" id="3.40.50.300">
    <property type="entry name" value="P-loop containing nucleotide triphosphate hydrolases"/>
    <property type="match status" value="1"/>
</dbReference>
<evidence type="ECO:0000313" key="2">
    <source>
        <dbReference type="EMBL" id="OTY75363.1"/>
    </source>
</evidence>
<feature type="domain" description="Schlafen group 3-like DNA/RNA helicase" evidence="1">
    <location>
        <begin position="209"/>
        <end position="385"/>
    </location>
</feature>
<reference evidence="2 3" key="1">
    <citation type="submission" date="2016-10" db="EMBL/GenBank/DDBJ databases">
        <title>Comparative genomics of Bacillus thuringiensis reveals a path to pathogens against multiple invertebrate hosts.</title>
        <authorList>
            <person name="Zheng J."/>
            <person name="Gao Q."/>
            <person name="Liu H."/>
            <person name="Peng D."/>
            <person name="Ruan L."/>
            <person name="Sun M."/>
        </authorList>
    </citation>
    <scope>NUCLEOTIDE SEQUENCE [LARGE SCALE GENOMIC DNA]</scope>
    <source>
        <strain evidence="2">BGSC 4CE1</strain>
    </source>
</reference>
<comment type="caution">
    <text evidence="2">The sequence shown here is derived from an EMBL/GenBank/DDBJ whole genome shotgun (WGS) entry which is preliminary data.</text>
</comment>
<gene>
    <name evidence="2" type="ORF">BK749_14050</name>
</gene>
<dbReference type="RefSeq" id="WP_000035333.1">
    <property type="nucleotide sequence ID" value="NZ_NFDQ01000056.1"/>
</dbReference>
<proteinExistence type="predicted"/>
<dbReference type="Pfam" id="PF09848">
    <property type="entry name" value="SLFN-g3_helicase"/>
    <property type="match status" value="1"/>
</dbReference>
<dbReference type="EMBL" id="NFDQ01000056">
    <property type="protein sequence ID" value="OTY75363.1"/>
    <property type="molecule type" value="Genomic_DNA"/>
</dbReference>
<dbReference type="GO" id="GO:0005524">
    <property type="term" value="F:ATP binding"/>
    <property type="evidence" value="ECO:0007669"/>
    <property type="project" value="UniProtKB-KW"/>
</dbReference>
<sequence>MAPKTFNLTSLTHANNDFSSEILKDYLTKLEGEITTSEVNDLSSLVEKIKSITRNKMIFCYYYVGFKIKQIGKEFDLLRLGSNYHINIELKREHTGEAIQKQLIKNKYFLNSLGSEVFYFTYVADEEKLYYLENDDSITEVDIKFLIDKIRDQDILEIEDLNSLFDPTIFLVSPFNSTEKFIKNEYFLTNHQSSIKEQLQTLSLSSQNKLFSIEGAAGTGKTLLVYDIVKQYRNEGKKVTVLHCGNLNDGHNVLINKYGWRILPVKKYKDLLSEQLDVILIDEAQRIRKYQLEEIIEYATKHQITCIFSLDPKQCLSEIENKIHEYLNLIVNKPFKLTQKIRTNPEISSFVKNLFSRSNRTAKQKYKNVELQYFSNIDEARSFIKMLEVRGWTAIDYTVSRYKESSLDNMTVLANDNAHSVIGQEFDNVVSVIGNTFCYNSDGKLVGDKNAYYHPTQMLFQILTRTRKKLYLIIVDNEEILKECLKIIG</sequence>
<keyword evidence="2" id="KW-0067">ATP-binding</keyword>
<name>A0A243CW14_BACTU</name>
<dbReference type="InterPro" id="IPR018647">
    <property type="entry name" value="SLFN_3-like_DNA/RNA_helicase"/>
</dbReference>
<accession>A0A243CW14</accession>
<evidence type="ECO:0000259" key="1">
    <source>
        <dbReference type="Pfam" id="PF09848"/>
    </source>
</evidence>
<keyword evidence="2" id="KW-0547">Nucleotide-binding</keyword>
<evidence type="ECO:0000313" key="3">
    <source>
        <dbReference type="Proteomes" id="UP000194911"/>
    </source>
</evidence>
<dbReference type="InterPro" id="IPR027417">
    <property type="entry name" value="P-loop_NTPase"/>
</dbReference>